<protein>
    <submittedName>
        <fullName evidence="1">Uncharacterized protein</fullName>
    </submittedName>
</protein>
<evidence type="ECO:0000313" key="2">
    <source>
        <dbReference type="Proteomes" id="UP000006729"/>
    </source>
</evidence>
<sequence>MDQCIKNGKINGCHPTRFKLICGGHIHTYKRKNKGDKTFVSCPPLMQPTTSKPRSQILLSHHLNILYVLQRRAVGQNNKNNPLPLFFLTESLGCPCHNNA</sequence>
<reference evidence="1 2" key="1">
    <citation type="journal article" date="2006" name="Science">
        <title>The genome of black cottonwood, Populus trichocarpa (Torr. &amp; Gray).</title>
        <authorList>
            <person name="Tuskan G.A."/>
            <person name="Difazio S."/>
            <person name="Jansson S."/>
            <person name="Bohlmann J."/>
            <person name="Grigoriev I."/>
            <person name="Hellsten U."/>
            <person name="Putnam N."/>
            <person name="Ralph S."/>
            <person name="Rombauts S."/>
            <person name="Salamov A."/>
            <person name="Schein J."/>
            <person name="Sterck L."/>
            <person name="Aerts A."/>
            <person name="Bhalerao R.R."/>
            <person name="Bhalerao R.P."/>
            <person name="Blaudez D."/>
            <person name="Boerjan W."/>
            <person name="Brun A."/>
            <person name="Brunner A."/>
            <person name="Busov V."/>
            <person name="Campbell M."/>
            <person name="Carlson J."/>
            <person name="Chalot M."/>
            <person name="Chapman J."/>
            <person name="Chen G.L."/>
            <person name="Cooper D."/>
            <person name="Coutinho P.M."/>
            <person name="Couturier J."/>
            <person name="Covert S."/>
            <person name="Cronk Q."/>
            <person name="Cunningham R."/>
            <person name="Davis J."/>
            <person name="Degroeve S."/>
            <person name="Dejardin A."/>
            <person name="Depamphilis C."/>
            <person name="Detter J."/>
            <person name="Dirks B."/>
            <person name="Dubchak I."/>
            <person name="Duplessis S."/>
            <person name="Ehlting J."/>
            <person name="Ellis B."/>
            <person name="Gendler K."/>
            <person name="Goodstein D."/>
            <person name="Gribskov M."/>
            <person name="Grimwood J."/>
            <person name="Groover A."/>
            <person name="Gunter L."/>
            <person name="Hamberger B."/>
            <person name="Heinze B."/>
            <person name="Helariutta Y."/>
            <person name="Henrissat B."/>
            <person name="Holligan D."/>
            <person name="Holt R."/>
            <person name="Huang W."/>
            <person name="Islam-Faridi N."/>
            <person name="Jones S."/>
            <person name="Jones-Rhoades M."/>
            <person name="Jorgensen R."/>
            <person name="Joshi C."/>
            <person name="Kangasjarvi J."/>
            <person name="Karlsson J."/>
            <person name="Kelleher C."/>
            <person name="Kirkpatrick R."/>
            <person name="Kirst M."/>
            <person name="Kohler A."/>
            <person name="Kalluri U."/>
            <person name="Larimer F."/>
            <person name="Leebens-Mack J."/>
            <person name="Leple J.C."/>
            <person name="Locascio P."/>
            <person name="Lou Y."/>
            <person name="Lucas S."/>
            <person name="Martin F."/>
            <person name="Montanini B."/>
            <person name="Napoli C."/>
            <person name="Nelson D.R."/>
            <person name="Nelson C."/>
            <person name="Nieminen K."/>
            <person name="Nilsson O."/>
            <person name="Pereda V."/>
            <person name="Peter G."/>
            <person name="Philippe R."/>
            <person name="Pilate G."/>
            <person name="Poliakov A."/>
            <person name="Razumovskaya J."/>
            <person name="Richardson P."/>
            <person name="Rinaldi C."/>
            <person name="Ritland K."/>
            <person name="Rouze P."/>
            <person name="Ryaboy D."/>
            <person name="Schmutz J."/>
            <person name="Schrader J."/>
            <person name="Segerman B."/>
            <person name="Shin H."/>
            <person name="Siddiqui A."/>
            <person name="Sterky F."/>
            <person name="Terry A."/>
            <person name="Tsai C.J."/>
            <person name="Uberbacher E."/>
            <person name="Unneberg P."/>
            <person name="Vahala J."/>
            <person name="Wall K."/>
            <person name="Wessler S."/>
            <person name="Yang G."/>
            <person name="Yin T."/>
            <person name="Douglas C."/>
            <person name="Marra M."/>
            <person name="Sandberg G."/>
            <person name="Van de Peer Y."/>
            <person name="Rokhsar D."/>
        </authorList>
    </citation>
    <scope>NUCLEOTIDE SEQUENCE [LARGE SCALE GENOMIC DNA]</scope>
    <source>
        <strain evidence="2">cv. Nisqually</strain>
    </source>
</reference>
<gene>
    <name evidence="1" type="ORF">POPTR_011G080201v4</name>
</gene>
<keyword evidence="2" id="KW-1185">Reference proteome</keyword>
<accession>A0ACC0S849</accession>
<evidence type="ECO:0000313" key="1">
    <source>
        <dbReference type="EMBL" id="KAI9385568.1"/>
    </source>
</evidence>
<dbReference type="Proteomes" id="UP000006729">
    <property type="component" value="Chromosome 11"/>
</dbReference>
<comment type="caution">
    <text evidence="1">The sequence shown here is derived from an EMBL/GenBank/DDBJ whole genome shotgun (WGS) entry which is preliminary data.</text>
</comment>
<name>A0ACC0S849_POPTR</name>
<proteinExistence type="predicted"/>
<organism evidence="1 2">
    <name type="scientific">Populus trichocarpa</name>
    <name type="common">Western balsam poplar</name>
    <name type="synonym">Populus balsamifera subsp. trichocarpa</name>
    <dbReference type="NCBI Taxonomy" id="3694"/>
    <lineage>
        <taxon>Eukaryota</taxon>
        <taxon>Viridiplantae</taxon>
        <taxon>Streptophyta</taxon>
        <taxon>Embryophyta</taxon>
        <taxon>Tracheophyta</taxon>
        <taxon>Spermatophyta</taxon>
        <taxon>Magnoliopsida</taxon>
        <taxon>eudicotyledons</taxon>
        <taxon>Gunneridae</taxon>
        <taxon>Pentapetalae</taxon>
        <taxon>rosids</taxon>
        <taxon>fabids</taxon>
        <taxon>Malpighiales</taxon>
        <taxon>Salicaceae</taxon>
        <taxon>Saliceae</taxon>
        <taxon>Populus</taxon>
    </lineage>
</organism>
<dbReference type="EMBL" id="CM009300">
    <property type="protein sequence ID" value="KAI9385568.1"/>
    <property type="molecule type" value="Genomic_DNA"/>
</dbReference>